<feature type="compositionally biased region" description="Low complexity" evidence="12">
    <location>
        <begin position="90"/>
        <end position="100"/>
    </location>
</feature>
<dbReference type="PANTHER" id="PTHR46011">
    <property type="entry name" value="NUCLEAR HORMONE RECEPTOR FAMILY MEMBER NHR-86-RELATED"/>
    <property type="match status" value="1"/>
</dbReference>
<evidence type="ECO:0000259" key="13">
    <source>
        <dbReference type="PROSITE" id="PS51030"/>
    </source>
</evidence>
<dbReference type="SUPFAM" id="SSF48508">
    <property type="entry name" value="Nuclear receptor ligand-binding domain"/>
    <property type="match status" value="1"/>
</dbReference>
<feature type="region of interest" description="Disordered" evidence="12">
    <location>
        <begin position="79"/>
        <end position="100"/>
    </location>
</feature>
<dbReference type="GO" id="GO:0005634">
    <property type="term" value="C:nucleus"/>
    <property type="evidence" value="ECO:0007669"/>
    <property type="project" value="UniProtKB-SubCell"/>
</dbReference>
<evidence type="ECO:0000256" key="7">
    <source>
        <dbReference type="ARBA" id="ARBA00023125"/>
    </source>
</evidence>
<reference evidence="16" key="1">
    <citation type="submission" date="2011-07" db="EMBL/GenBank/DDBJ databases">
        <authorList>
            <consortium name="Caenorhabditis brenneri Sequencing and Analysis Consortium"/>
            <person name="Wilson R.K."/>
        </authorList>
    </citation>
    <scope>NUCLEOTIDE SEQUENCE [LARGE SCALE GENOMIC DNA]</scope>
    <source>
        <strain evidence="16">PB2801</strain>
    </source>
</reference>
<proteinExistence type="inferred from homology"/>
<keyword evidence="10 11" id="KW-0539">Nucleus</keyword>
<comment type="similarity">
    <text evidence="2 11">Belongs to the nuclear hormone receptor family.</text>
</comment>
<evidence type="ECO:0000259" key="14">
    <source>
        <dbReference type="PROSITE" id="PS51843"/>
    </source>
</evidence>
<evidence type="ECO:0000256" key="10">
    <source>
        <dbReference type="ARBA" id="ARBA00023242"/>
    </source>
</evidence>
<keyword evidence="5 11" id="KW-0862">Zinc</keyword>
<keyword evidence="9 11" id="KW-0675">Receptor</keyword>
<dbReference type="GO" id="GO:0000978">
    <property type="term" value="F:RNA polymerase II cis-regulatory region sequence-specific DNA binding"/>
    <property type="evidence" value="ECO:0007669"/>
    <property type="project" value="InterPro"/>
</dbReference>
<dbReference type="InParanoid" id="G0MN78"/>
<evidence type="ECO:0000256" key="4">
    <source>
        <dbReference type="ARBA" id="ARBA00022771"/>
    </source>
</evidence>
<keyword evidence="3 11" id="KW-0479">Metal-binding</keyword>
<feature type="domain" description="Nuclear receptor" evidence="13">
    <location>
        <begin position="4"/>
        <end position="79"/>
    </location>
</feature>
<dbReference type="HOGENOM" id="CLU_007368_1_1_1"/>
<dbReference type="Pfam" id="PF00104">
    <property type="entry name" value="Hormone_recep"/>
    <property type="match status" value="1"/>
</dbReference>
<dbReference type="PROSITE" id="PS51843">
    <property type="entry name" value="NR_LBD"/>
    <property type="match status" value="1"/>
</dbReference>
<dbReference type="GO" id="GO:0008270">
    <property type="term" value="F:zinc ion binding"/>
    <property type="evidence" value="ECO:0007669"/>
    <property type="project" value="UniProtKB-KW"/>
</dbReference>
<accession>G0MN78</accession>
<keyword evidence="7 11" id="KW-0238">DNA-binding</keyword>
<keyword evidence="6 11" id="KW-0805">Transcription regulation</keyword>
<dbReference type="CDD" id="cd06157">
    <property type="entry name" value="NR_LBD"/>
    <property type="match status" value="1"/>
</dbReference>
<dbReference type="OMA" id="RYSKCIS"/>
<comment type="subcellular location">
    <subcellularLocation>
        <location evidence="1 11">Nucleus</location>
    </subcellularLocation>
</comment>
<dbReference type="PROSITE" id="PS00031">
    <property type="entry name" value="NUCLEAR_REC_DBD_1"/>
    <property type="match status" value="1"/>
</dbReference>
<evidence type="ECO:0000256" key="2">
    <source>
        <dbReference type="ARBA" id="ARBA00005993"/>
    </source>
</evidence>
<dbReference type="eggNOG" id="KOG3575">
    <property type="taxonomic scope" value="Eukaryota"/>
</dbReference>
<dbReference type="InterPro" id="IPR000536">
    <property type="entry name" value="Nucl_hrmn_rcpt_lig-bd"/>
</dbReference>
<dbReference type="CDD" id="cd06960">
    <property type="entry name" value="NR_DBD_HNF4A"/>
    <property type="match status" value="1"/>
</dbReference>
<evidence type="ECO:0000256" key="1">
    <source>
        <dbReference type="ARBA" id="ARBA00004123"/>
    </source>
</evidence>
<keyword evidence="4 11" id="KW-0863">Zinc-finger</keyword>
<dbReference type="Pfam" id="PF00105">
    <property type="entry name" value="zf-C4"/>
    <property type="match status" value="1"/>
</dbReference>
<dbReference type="InterPro" id="IPR013088">
    <property type="entry name" value="Znf_NHR/GATA"/>
</dbReference>
<protein>
    <submittedName>
        <fullName evidence="15">Uncharacterized protein</fullName>
    </submittedName>
</protein>
<evidence type="ECO:0000313" key="15">
    <source>
        <dbReference type="EMBL" id="EGT38216.1"/>
    </source>
</evidence>
<dbReference type="InterPro" id="IPR001628">
    <property type="entry name" value="Znf_hrmn_rcpt"/>
</dbReference>
<dbReference type="InterPro" id="IPR035500">
    <property type="entry name" value="NHR-like_dom_sf"/>
</dbReference>
<dbReference type="Proteomes" id="UP000008068">
    <property type="component" value="Unassembled WGS sequence"/>
</dbReference>
<dbReference type="Gene3D" id="1.10.565.10">
    <property type="entry name" value="Retinoid X Receptor"/>
    <property type="match status" value="1"/>
</dbReference>
<dbReference type="InterPro" id="IPR049636">
    <property type="entry name" value="HNF4-like_DBD"/>
</dbReference>
<dbReference type="GO" id="GO:0006357">
    <property type="term" value="P:regulation of transcription by RNA polymerase II"/>
    <property type="evidence" value="ECO:0007669"/>
    <property type="project" value="TreeGrafter"/>
</dbReference>
<evidence type="ECO:0000256" key="11">
    <source>
        <dbReference type="RuleBase" id="RU004334"/>
    </source>
</evidence>
<dbReference type="SUPFAM" id="SSF57716">
    <property type="entry name" value="Glucocorticoid receptor-like (DNA-binding domain)"/>
    <property type="match status" value="1"/>
</dbReference>
<evidence type="ECO:0000256" key="3">
    <source>
        <dbReference type="ARBA" id="ARBA00022723"/>
    </source>
</evidence>
<dbReference type="SMART" id="SM00399">
    <property type="entry name" value="ZnF_C4"/>
    <property type="match status" value="1"/>
</dbReference>
<dbReference type="STRING" id="135651.G0MN78"/>
<evidence type="ECO:0000256" key="5">
    <source>
        <dbReference type="ARBA" id="ARBA00022833"/>
    </source>
</evidence>
<dbReference type="GO" id="GO:0003700">
    <property type="term" value="F:DNA-binding transcription factor activity"/>
    <property type="evidence" value="ECO:0007669"/>
    <property type="project" value="InterPro"/>
</dbReference>
<gene>
    <name evidence="15" type="ORF">CAEBREN_03440</name>
</gene>
<evidence type="ECO:0000313" key="16">
    <source>
        <dbReference type="Proteomes" id="UP000008068"/>
    </source>
</evidence>
<feature type="domain" description="NR LBD" evidence="14">
    <location>
        <begin position="89"/>
        <end position="356"/>
    </location>
</feature>
<evidence type="ECO:0000256" key="12">
    <source>
        <dbReference type="SAM" id="MobiDB-lite"/>
    </source>
</evidence>
<dbReference type="AlphaFoldDB" id="G0MN78"/>
<sequence length="358" mass="41930">MDPNKRCSICLEESSGCHFGAEACRACAAFFRRSVTQNKRYHCRGNNDCDVSTNIRCMCRACRYSKCISMGMNPVGVQQRPENIRRPISEEPSTSTSSQTPILTRMRTNYQKMLNARLVVYKKEGQSLFEERAPRPINYKESVEQGVKDVSLVADWIAWCFEDFVNLSMDQKNILFRNFYTKFCQLEVTFMSYLSIRPNSIVLPSGDYIDMENLDQFYYDEEAEKHMEKEEIERLFNPYYQMQQKCLILPMTSLKIDDFEFFTLVTFLLWDTGIEGQSEECSRIGDRIKESIIKELAFYLKKLKKIDEPSVRIASIVGLLPAVERCVRKFQDDMEMTQFFNIYKSSREFYDLVNGNFC</sequence>
<evidence type="ECO:0000256" key="6">
    <source>
        <dbReference type="ARBA" id="ARBA00023015"/>
    </source>
</evidence>
<keyword evidence="8 11" id="KW-0804">Transcription</keyword>
<evidence type="ECO:0000256" key="9">
    <source>
        <dbReference type="ARBA" id="ARBA00023170"/>
    </source>
</evidence>
<dbReference type="EMBL" id="GL379803">
    <property type="protein sequence ID" value="EGT38216.1"/>
    <property type="molecule type" value="Genomic_DNA"/>
</dbReference>
<evidence type="ECO:0000256" key="8">
    <source>
        <dbReference type="ARBA" id="ARBA00023163"/>
    </source>
</evidence>
<dbReference type="PROSITE" id="PS51030">
    <property type="entry name" value="NUCLEAR_REC_DBD_2"/>
    <property type="match status" value="1"/>
</dbReference>
<dbReference type="PRINTS" id="PR00047">
    <property type="entry name" value="STROIDFINGER"/>
</dbReference>
<dbReference type="OrthoDB" id="5830034at2759"/>
<dbReference type="PANTHER" id="PTHR46011:SF18">
    <property type="entry name" value="NR LBD DOMAIN-CONTAINING PROTEIN-RELATED"/>
    <property type="match status" value="1"/>
</dbReference>
<dbReference type="Gene3D" id="3.30.50.10">
    <property type="entry name" value="Erythroid Transcription Factor GATA-1, subunit A"/>
    <property type="match status" value="1"/>
</dbReference>
<keyword evidence="16" id="KW-1185">Reference proteome</keyword>
<dbReference type="SMART" id="SM00430">
    <property type="entry name" value="HOLI"/>
    <property type="match status" value="1"/>
</dbReference>
<organism evidence="16">
    <name type="scientific">Caenorhabditis brenneri</name>
    <name type="common">Nematode worm</name>
    <dbReference type="NCBI Taxonomy" id="135651"/>
    <lineage>
        <taxon>Eukaryota</taxon>
        <taxon>Metazoa</taxon>
        <taxon>Ecdysozoa</taxon>
        <taxon>Nematoda</taxon>
        <taxon>Chromadorea</taxon>
        <taxon>Rhabditida</taxon>
        <taxon>Rhabditina</taxon>
        <taxon>Rhabditomorpha</taxon>
        <taxon>Rhabditoidea</taxon>
        <taxon>Rhabditidae</taxon>
        <taxon>Peloderinae</taxon>
        <taxon>Caenorhabditis</taxon>
    </lineage>
</organism>
<name>G0MN78_CAEBE</name>